<evidence type="ECO:0000313" key="11">
    <source>
        <dbReference type="Proteomes" id="UP000324832"/>
    </source>
</evidence>
<comment type="similarity">
    <text evidence="2">Belongs to the organo anion transporter (TC 2.A.60) family.</text>
</comment>
<protein>
    <recommendedName>
        <fullName evidence="9">Kazal-like domain-containing protein</fullName>
    </recommendedName>
</protein>
<feature type="domain" description="Kazal-like" evidence="9">
    <location>
        <begin position="246"/>
        <end position="301"/>
    </location>
</feature>
<evidence type="ECO:0000313" key="10">
    <source>
        <dbReference type="EMBL" id="VVC94929.1"/>
    </source>
</evidence>
<dbReference type="PANTHER" id="PTHR11388">
    <property type="entry name" value="ORGANIC ANION TRANSPORTER"/>
    <property type="match status" value="1"/>
</dbReference>
<dbReference type="Proteomes" id="UP000324832">
    <property type="component" value="Unassembled WGS sequence"/>
</dbReference>
<evidence type="ECO:0000256" key="7">
    <source>
        <dbReference type="ARBA" id="ARBA00023157"/>
    </source>
</evidence>
<dbReference type="SUPFAM" id="SSF100895">
    <property type="entry name" value="Kazal-type serine protease inhibitors"/>
    <property type="match status" value="1"/>
</dbReference>
<evidence type="ECO:0000256" key="5">
    <source>
        <dbReference type="ARBA" id="ARBA00022989"/>
    </source>
</evidence>
<accession>A0A5E4QAY4</accession>
<dbReference type="GO" id="GO:0015347">
    <property type="term" value="F:sodium-independent organic anion transmembrane transporter activity"/>
    <property type="evidence" value="ECO:0007669"/>
    <property type="project" value="TreeGrafter"/>
</dbReference>
<evidence type="ECO:0000256" key="2">
    <source>
        <dbReference type="ARBA" id="ARBA00009657"/>
    </source>
</evidence>
<feature type="transmembrane region" description="Helical" evidence="8">
    <location>
        <begin position="400"/>
        <end position="424"/>
    </location>
</feature>
<dbReference type="GO" id="GO:0016323">
    <property type="term" value="C:basolateral plasma membrane"/>
    <property type="evidence" value="ECO:0007669"/>
    <property type="project" value="TreeGrafter"/>
</dbReference>
<dbReference type="InterPro" id="IPR004156">
    <property type="entry name" value="OATP"/>
</dbReference>
<keyword evidence="4 8" id="KW-0812">Transmembrane</keyword>
<dbReference type="PROSITE" id="PS51465">
    <property type="entry name" value="KAZAL_2"/>
    <property type="match status" value="1"/>
</dbReference>
<dbReference type="InterPro" id="IPR036259">
    <property type="entry name" value="MFS_trans_sf"/>
</dbReference>
<reference evidence="10 11" key="1">
    <citation type="submission" date="2017-07" db="EMBL/GenBank/DDBJ databases">
        <authorList>
            <person name="Talla V."/>
            <person name="Backstrom N."/>
        </authorList>
    </citation>
    <scope>NUCLEOTIDE SEQUENCE [LARGE SCALE GENOMIC DNA]</scope>
</reference>
<sequence>MMTTEDAGGCVNRAFENADDGFQTIDLRRTARRYGNNYEAEGESVMSPEERRGRCGWGKLRPPWLQTFRTAKWALFWLCWAGAIQGIYYTMAVVGPALGYVLGSQMLLGITPLSSVWIGAWWIGFIFSAILCLVVAIPLLAFPYELPGAEEIRAAKVSEAHEGSASKSAAFSALKELPRAAAALFRNPTFMFLNLAGASEGMLISGFAAFLPKLIENQFAPFSPSPSCCPATIIPSRGSLLCTQVLQLPARCNTECGCGSAAYSPVCGADGTVYYSPCHAACRTVVTSGAARLYRDCGCIVANGTLPTLADESGGSVSYEAINSMCPSECPYLWLFVLLMFIVMLFTFLATMPALSATLRCVQEEQRSFALGIQWIVVRLAGTIPAPLLFGFLIDLSCSLYMLALALAGKLCSLIFFFLAWWCYRPPKNTVAPSIDLTQSEKSNGTIPTVATVSTISNGTSVEQSNGYCNAALECSDHL</sequence>
<evidence type="ECO:0000259" key="9">
    <source>
        <dbReference type="PROSITE" id="PS51465"/>
    </source>
</evidence>
<organism evidence="10 11">
    <name type="scientific">Leptidea sinapis</name>
    <dbReference type="NCBI Taxonomy" id="189913"/>
    <lineage>
        <taxon>Eukaryota</taxon>
        <taxon>Metazoa</taxon>
        <taxon>Ecdysozoa</taxon>
        <taxon>Arthropoda</taxon>
        <taxon>Hexapoda</taxon>
        <taxon>Insecta</taxon>
        <taxon>Pterygota</taxon>
        <taxon>Neoptera</taxon>
        <taxon>Endopterygota</taxon>
        <taxon>Lepidoptera</taxon>
        <taxon>Glossata</taxon>
        <taxon>Ditrysia</taxon>
        <taxon>Papilionoidea</taxon>
        <taxon>Pieridae</taxon>
        <taxon>Dismorphiinae</taxon>
        <taxon>Leptidea</taxon>
    </lineage>
</organism>
<feature type="transmembrane region" description="Helical" evidence="8">
    <location>
        <begin position="376"/>
        <end position="394"/>
    </location>
</feature>
<feature type="transmembrane region" description="Helical" evidence="8">
    <location>
        <begin position="74"/>
        <end position="98"/>
    </location>
</feature>
<keyword evidence="3" id="KW-1003">Cell membrane</keyword>
<dbReference type="InterPro" id="IPR036058">
    <property type="entry name" value="Kazal_dom_sf"/>
</dbReference>
<evidence type="ECO:0000256" key="4">
    <source>
        <dbReference type="ARBA" id="ARBA00022692"/>
    </source>
</evidence>
<evidence type="ECO:0000256" key="3">
    <source>
        <dbReference type="ARBA" id="ARBA00022475"/>
    </source>
</evidence>
<evidence type="ECO:0000256" key="8">
    <source>
        <dbReference type="SAM" id="Phobius"/>
    </source>
</evidence>
<feature type="transmembrane region" description="Helical" evidence="8">
    <location>
        <begin position="332"/>
        <end position="355"/>
    </location>
</feature>
<keyword evidence="5 8" id="KW-1133">Transmembrane helix</keyword>
<feature type="transmembrane region" description="Helical" evidence="8">
    <location>
        <begin position="189"/>
        <end position="211"/>
    </location>
</feature>
<evidence type="ECO:0000256" key="6">
    <source>
        <dbReference type="ARBA" id="ARBA00023136"/>
    </source>
</evidence>
<dbReference type="Gene3D" id="3.30.60.30">
    <property type="match status" value="1"/>
</dbReference>
<proteinExistence type="inferred from homology"/>
<dbReference type="EMBL" id="FZQP02002159">
    <property type="protein sequence ID" value="VVC94929.1"/>
    <property type="molecule type" value="Genomic_DNA"/>
</dbReference>
<dbReference type="Pfam" id="PF03137">
    <property type="entry name" value="OATP"/>
    <property type="match status" value="2"/>
</dbReference>
<evidence type="ECO:0000256" key="1">
    <source>
        <dbReference type="ARBA" id="ARBA00004651"/>
    </source>
</evidence>
<keyword evidence="7" id="KW-1015">Disulfide bond</keyword>
<gene>
    <name evidence="10" type="ORF">LSINAPIS_LOCUS6764</name>
</gene>
<dbReference type="PANTHER" id="PTHR11388:SF100">
    <property type="entry name" value="SOLUTE CARRIER ORGANIC ANION TRANSPORTER FAMILY MEMBER 4A1"/>
    <property type="match status" value="1"/>
</dbReference>
<dbReference type="GO" id="GO:0043252">
    <property type="term" value="P:sodium-independent organic anion transport"/>
    <property type="evidence" value="ECO:0007669"/>
    <property type="project" value="TreeGrafter"/>
</dbReference>
<name>A0A5E4QAY4_9NEOP</name>
<comment type="subcellular location">
    <subcellularLocation>
        <location evidence="1">Cell membrane</location>
        <topology evidence="1">Multi-pass membrane protein</topology>
    </subcellularLocation>
</comment>
<keyword evidence="11" id="KW-1185">Reference proteome</keyword>
<dbReference type="Pfam" id="PF07648">
    <property type="entry name" value="Kazal_2"/>
    <property type="match status" value="1"/>
</dbReference>
<dbReference type="SUPFAM" id="SSF103473">
    <property type="entry name" value="MFS general substrate transporter"/>
    <property type="match status" value="2"/>
</dbReference>
<dbReference type="InterPro" id="IPR002350">
    <property type="entry name" value="Kazal_dom"/>
</dbReference>
<keyword evidence="6 8" id="KW-0472">Membrane</keyword>
<feature type="transmembrane region" description="Helical" evidence="8">
    <location>
        <begin position="118"/>
        <end position="142"/>
    </location>
</feature>
<dbReference type="Gene3D" id="1.20.1250.20">
    <property type="entry name" value="MFS general substrate transporter like domains"/>
    <property type="match status" value="2"/>
</dbReference>
<dbReference type="AlphaFoldDB" id="A0A5E4QAY4"/>